<evidence type="ECO:0000313" key="2">
    <source>
        <dbReference type="Proteomes" id="UP000002429"/>
    </source>
</evidence>
<dbReference type="HOGENOM" id="CLU_2938419_0_0_4"/>
<reference evidence="2" key="1">
    <citation type="journal article" date="2010" name="PLoS ONE">
        <title>The complete genome sequence of Cupriavidus metallidurans strain CH34, a master survivalist in harsh and anthropogenic environments.</title>
        <authorList>
            <person name="Janssen P.J."/>
            <person name="Van Houdt R."/>
            <person name="Moors H."/>
            <person name="Monsieurs P."/>
            <person name="Morin N."/>
            <person name="Michaux A."/>
            <person name="Benotmane M.A."/>
            <person name="Leys N."/>
            <person name="Vallaeys T."/>
            <person name="Lapidus A."/>
            <person name="Monchy S."/>
            <person name="Medigue C."/>
            <person name="Taghavi S."/>
            <person name="McCorkle S."/>
            <person name="Dunn J."/>
            <person name="van der Lelie D."/>
            <person name="Mergeay M."/>
        </authorList>
    </citation>
    <scope>NUCLEOTIDE SEQUENCE [LARGE SCALE GENOMIC DNA]</scope>
    <source>
        <strain evidence="2">ATCC 43123 / DSM 2839 / NBRC 102507 / CH34</strain>
    </source>
</reference>
<dbReference type="AlphaFoldDB" id="D3DXN3"/>
<sequence>MFREGALNNLWLASILLNRFCVPARVTCVQPLAGSAGTDMLKESTRQGIDKRAAAVGIRQ</sequence>
<evidence type="ECO:0000313" key="1">
    <source>
        <dbReference type="EMBL" id="ADC45053.1"/>
    </source>
</evidence>
<name>D3DXN3_CUPMC</name>
<proteinExistence type="predicted"/>
<dbReference type="Proteomes" id="UP000002429">
    <property type="component" value="Chromosome"/>
</dbReference>
<gene>
    <name evidence="1" type="ordered locus">Rmet_6436</name>
</gene>
<dbReference type="KEGG" id="rme:Rmet_6436"/>
<protein>
    <submittedName>
        <fullName evidence="1">Uncharacterized protein</fullName>
    </submittedName>
</protein>
<dbReference type="EMBL" id="CP000352">
    <property type="protein sequence ID" value="ADC45053.1"/>
    <property type="molecule type" value="Genomic_DNA"/>
</dbReference>
<organism evidence="1 2">
    <name type="scientific">Cupriavidus metallidurans (strain ATCC 43123 / DSM 2839 / NBRC 102507 / CH34)</name>
    <name type="common">Ralstonia metallidurans</name>
    <dbReference type="NCBI Taxonomy" id="266264"/>
    <lineage>
        <taxon>Bacteria</taxon>
        <taxon>Pseudomonadati</taxon>
        <taxon>Pseudomonadota</taxon>
        <taxon>Betaproteobacteria</taxon>
        <taxon>Burkholderiales</taxon>
        <taxon>Burkholderiaceae</taxon>
        <taxon>Cupriavidus</taxon>
    </lineage>
</organism>
<dbReference type="STRING" id="266264.Rmet_6436"/>
<accession>D3DXN3</accession>
<keyword evidence="2" id="KW-1185">Reference proteome</keyword>